<sequence length="69" mass="7664">MPVTRSLERVNSVGVQVFKPWTVPELLPTTYSKFTLSHRLNLFGVSRPGLSRPNRHYEDSAGGPRVAVG</sequence>
<reference evidence="2 3" key="1">
    <citation type="submission" date="2020-02" db="EMBL/GenBank/DDBJ databases">
        <authorList>
            <person name="Ferguson B K."/>
        </authorList>
    </citation>
    <scope>NUCLEOTIDE SEQUENCE [LARGE SCALE GENOMIC DNA]</scope>
</reference>
<evidence type="ECO:0000313" key="2">
    <source>
        <dbReference type="EMBL" id="CAA9997970.1"/>
    </source>
</evidence>
<dbReference type="AlphaFoldDB" id="A0A6H5G5H6"/>
<evidence type="ECO:0000256" key="1">
    <source>
        <dbReference type="SAM" id="MobiDB-lite"/>
    </source>
</evidence>
<accession>A0A6H5G5H6</accession>
<feature type="region of interest" description="Disordered" evidence="1">
    <location>
        <begin position="48"/>
        <end position="69"/>
    </location>
</feature>
<keyword evidence="3" id="KW-1185">Reference proteome</keyword>
<protein>
    <submittedName>
        <fullName evidence="2">Uncharacterized protein</fullName>
    </submittedName>
</protein>
<gene>
    <name evidence="2" type="ORF">NTEN_LOCUS4264</name>
</gene>
<evidence type="ECO:0000313" key="3">
    <source>
        <dbReference type="Proteomes" id="UP000479000"/>
    </source>
</evidence>
<dbReference type="EMBL" id="CADCXU010006405">
    <property type="protein sequence ID" value="CAA9997970.1"/>
    <property type="molecule type" value="Genomic_DNA"/>
</dbReference>
<name>A0A6H5G5H6_9HEMI</name>
<proteinExistence type="predicted"/>
<dbReference type="Proteomes" id="UP000479000">
    <property type="component" value="Unassembled WGS sequence"/>
</dbReference>
<organism evidence="2 3">
    <name type="scientific">Nesidiocoris tenuis</name>
    <dbReference type="NCBI Taxonomy" id="355587"/>
    <lineage>
        <taxon>Eukaryota</taxon>
        <taxon>Metazoa</taxon>
        <taxon>Ecdysozoa</taxon>
        <taxon>Arthropoda</taxon>
        <taxon>Hexapoda</taxon>
        <taxon>Insecta</taxon>
        <taxon>Pterygota</taxon>
        <taxon>Neoptera</taxon>
        <taxon>Paraneoptera</taxon>
        <taxon>Hemiptera</taxon>
        <taxon>Heteroptera</taxon>
        <taxon>Panheteroptera</taxon>
        <taxon>Cimicomorpha</taxon>
        <taxon>Miridae</taxon>
        <taxon>Dicyphina</taxon>
        <taxon>Nesidiocoris</taxon>
    </lineage>
</organism>